<evidence type="ECO:0000259" key="7">
    <source>
        <dbReference type="PROSITE" id="PS51160"/>
    </source>
</evidence>
<name>A0A2M8EHZ4_UNCKA</name>
<protein>
    <recommendedName>
        <fullName evidence="2 4">Acylphosphatase</fullName>
        <ecNumber evidence="2 4">3.6.1.7</ecNumber>
    </recommendedName>
</protein>
<comment type="similarity">
    <text evidence="1 6">Belongs to the acylphosphatase family.</text>
</comment>
<dbReference type="InterPro" id="IPR017968">
    <property type="entry name" value="Acylphosphatase_CS"/>
</dbReference>
<dbReference type="GO" id="GO:0003998">
    <property type="term" value="F:acylphosphatase activity"/>
    <property type="evidence" value="ECO:0007669"/>
    <property type="project" value="UniProtKB-EC"/>
</dbReference>
<comment type="caution">
    <text evidence="8">The sequence shown here is derived from an EMBL/GenBank/DDBJ whole genome shotgun (WGS) entry which is preliminary data.</text>
</comment>
<comment type="catalytic activity">
    <reaction evidence="3 4 5">
        <text>an acyl phosphate + H2O = a carboxylate + phosphate + H(+)</text>
        <dbReference type="Rhea" id="RHEA:14965"/>
        <dbReference type="ChEBI" id="CHEBI:15377"/>
        <dbReference type="ChEBI" id="CHEBI:15378"/>
        <dbReference type="ChEBI" id="CHEBI:29067"/>
        <dbReference type="ChEBI" id="CHEBI:43474"/>
        <dbReference type="ChEBI" id="CHEBI:59918"/>
        <dbReference type="EC" id="3.6.1.7"/>
    </reaction>
</comment>
<evidence type="ECO:0000256" key="3">
    <source>
        <dbReference type="ARBA" id="ARBA00047645"/>
    </source>
</evidence>
<reference evidence="9" key="1">
    <citation type="submission" date="2017-09" db="EMBL/GenBank/DDBJ databases">
        <title>Depth-based differentiation of microbial function through sediment-hosted aquifers and enrichment of novel symbionts in the deep terrestrial subsurface.</title>
        <authorList>
            <person name="Probst A.J."/>
            <person name="Ladd B."/>
            <person name="Jarett J.K."/>
            <person name="Geller-Mcgrath D.E."/>
            <person name="Sieber C.M.K."/>
            <person name="Emerson J.B."/>
            <person name="Anantharaman K."/>
            <person name="Thomas B.C."/>
            <person name="Malmstrom R."/>
            <person name="Stieglmeier M."/>
            <person name="Klingl A."/>
            <person name="Woyke T."/>
            <person name="Ryan C.M."/>
            <person name="Banfield J.F."/>
        </authorList>
    </citation>
    <scope>NUCLEOTIDE SEQUENCE [LARGE SCALE GENOMIC DNA]</scope>
</reference>
<dbReference type="EMBL" id="PFSK01000046">
    <property type="protein sequence ID" value="PJC21890.1"/>
    <property type="molecule type" value="Genomic_DNA"/>
</dbReference>
<proteinExistence type="inferred from homology"/>
<dbReference type="Proteomes" id="UP000228781">
    <property type="component" value="Unassembled WGS sequence"/>
</dbReference>
<organism evidence="8 9">
    <name type="scientific">candidate division WWE3 bacterium CG_4_9_14_0_2_um_filter_48_10</name>
    <dbReference type="NCBI Taxonomy" id="1975078"/>
    <lineage>
        <taxon>Bacteria</taxon>
        <taxon>Katanobacteria</taxon>
    </lineage>
</organism>
<dbReference type="EC" id="3.6.1.7" evidence="2 4"/>
<feature type="domain" description="Acylphosphatase-like" evidence="7">
    <location>
        <begin position="5"/>
        <end position="92"/>
    </location>
</feature>
<dbReference type="PROSITE" id="PS51160">
    <property type="entry name" value="ACYLPHOSPHATASE_3"/>
    <property type="match status" value="1"/>
</dbReference>
<keyword evidence="4 5" id="KW-0378">Hydrolase</keyword>
<sequence length="92" mass="10286">MEKARLVLKIHGLVQGVFFRAETRQQAQKLGVTGWVRNISGGTVEVVAEGEKDALNKLYQWCQKGPLLSKVKEVDAKWESYEGTFSDFEIGG</sequence>
<dbReference type="PRINTS" id="PR00112">
    <property type="entry name" value="ACYLPHPHTASE"/>
</dbReference>
<dbReference type="Gene3D" id="3.30.70.100">
    <property type="match status" value="1"/>
</dbReference>
<feature type="active site" evidence="4">
    <location>
        <position position="38"/>
    </location>
</feature>
<evidence type="ECO:0000256" key="1">
    <source>
        <dbReference type="ARBA" id="ARBA00005614"/>
    </source>
</evidence>
<dbReference type="PROSITE" id="PS00150">
    <property type="entry name" value="ACYLPHOSPHATASE_1"/>
    <property type="match status" value="1"/>
</dbReference>
<gene>
    <name evidence="8" type="ORF">CO059_03005</name>
</gene>
<dbReference type="AlphaFoldDB" id="A0A2M8EHZ4"/>
<dbReference type="InterPro" id="IPR036046">
    <property type="entry name" value="Acylphosphatase-like_dom_sf"/>
</dbReference>
<dbReference type="SUPFAM" id="SSF54975">
    <property type="entry name" value="Acylphosphatase/BLUF domain-like"/>
    <property type="match status" value="1"/>
</dbReference>
<dbReference type="PANTHER" id="PTHR47268:SF4">
    <property type="entry name" value="ACYLPHOSPHATASE"/>
    <property type="match status" value="1"/>
</dbReference>
<evidence type="ECO:0000256" key="4">
    <source>
        <dbReference type="PROSITE-ProRule" id="PRU00520"/>
    </source>
</evidence>
<dbReference type="PANTHER" id="PTHR47268">
    <property type="entry name" value="ACYLPHOSPHATASE"/>
    <property type="match status" value="1"/>
</dbReference>
<feature type="active site" evidence="4">
    <location>
        <position position="20"/>
    </location>
</feature>
<dbReference type="InterPro" id="IPR001792">
    <property type="entry name" value="Acylphosphatase-like_dom"/>
</dbReference>
<evidence type="ECO:0000313" key="8">
    <source>
        <dbReference type="EMBL" id="PJC21890.1"/>
    </source>
</evidence>
<evidence type="ECO:0000313" key="9">
    <source>
        <dbReference type="Proteomes" id="UP000228781"/>
    </source>
</evidence>
<dbReference type="Pfam" id="PF00708">
    <property type="entry name" value="Acylphosphatase"/>
    <property type="match status" value="1"/>
</dbReference>
<evidence type="ECO:0000256" key="2">
    <source>
        <dbReference type="ARBA" id="ARBA00012150"/>
    </source>
</evidence>
<accession>A0A2M8EHZ4</accession>
<dbReference type="InterPro" id="IPR020456">
    <property type="entry name" value="Acylphosphatase"/>
</dbReference>
<evidence type="ECO:0000256" key="6">
    <source>
        <dbReference type="RuleBase" id="RU004168"/>
    </source>
</evidence>
<dbReference type="PROSITE" id="PS00151">
    <property type="entry name" value="ACYLPHOSPHATASE_2"/>
    <property type="match status" value="1"/>
</dbReference>
<evidence type="ECO:0000256" key="5">
    <source>
        <dbReference type="RuleBase" id="RU000553"/>
    </source>
</evidence>